<reference evidence="13" key="1">
    <citation type="submission" date="2018-06" db="EMBL/GenBank/DDBJ databases">
        <authorList>
            <person name="Zhirakovskaya E."/>
        </authorList>
    </citation>
    <scope>NUCLEOTIDE SEQUENCE</scope>
</reference>
<keyword evidence="7" id="KW-0238">DNA-binding</keyword>
<sequence length="394" mass="43139">MGNSAETTPPPVNAILKSVFGFDAFRPGQEEIVSAILHGRDILAIMPTGAGKSLCYQLPAVYGDGLTVVVSPLIALMENQVAQLRALGAAVGVIHSGRDREASIADWRAAAAGETRLLYMSPERLMTPRMLSALGGVDLRRIIVDEAHCVSQWGHDFRPDYMALTQLRDHFPGVQIAAFTATADARTREEIVSRLLGPGGQMFVHDLDRPNIDIAIEQKTAPKDRLAALMDEHRGEQGIIYALSRKNTEEIAADLEARGHKVAAYHAGLDPETRNDRLNAFLTEPDLTIVATVAFGMGIDKPDIRFVFHHDIASSIESYYQEIGRAGRDGAPARAVMLYSGGDVGRRVRMITRNDDDNAASRAEMRRLDELATLCEQTGCRRQTLLAHFGQETD</sequence>
<dbReference type="PROSITE" id="PS51194">
    <property type="entry name" value="HELICASE_CTER"/>
    <property type="match status" value="1"/>
</dbReference>
<dbReference type="GO" id="GO:0003677">
    <property type="term" value="F:DNA binding"/>
    <property type="evidence" value="ECO:0007669"/>
    <property type="project" value="UniProtKB-KW"/>
</dbReference>
<dbReference type="GO" id="GO:0043138">
    <property type="term" value="F:3'-5' DNA helicase activity"/>
    <property type="evidence" value="ECO:0007669"/>
    <property type="project" value="UniProtKB-EC"/>
</dbReference>
<dbReference type="InterPro" id="IPR027417">
    <property type="entry name" value="P-loop_NTPase"/>
</dbReference>
<dbReference type="GO" id="GO:0006281">
    <property type="term" value="P:DNA repair"/>
    <property type="evidence" value="ECO:0007669"/>
    <property type="project" value="TreeGrafter"/>
</dbReference>
<keyword evidence="4" id="KW-0378">Hydrolase</keyword>
<dbReference type="Pfam" id="PF16124">
    <property type="entry name" value="RecQ_Zn_bind"/>
    <property type="match status" value="1"/>
</dbReference>
<evidence type="ECO:0000256" key="1">
    <source>
        <dbReference type="ARBA" id="ARBA00005446"/>
    </source>
</evidence>
<gene>
    <name evidence="13" type="ORF">MNBD_ALPHA05-1417</name>
</gene>
<evidence type="ECO:0000256" key="4">
    <source>
        <dbReference type="ARBA" id="ARBA00022801"/>
    </source>
</evidence>
<dbReference type="EMBL" id="UOEH01000455">
    <property type="protein sequence ID" value="VAW04958.1"/>
    <property type="molecule type" value="Genomic_DNA"/>
</dbReference>
<dbReference type="GO" id="GO:0005737">
    <property type="term" value="C:cytoplasm"/>
    <property type="evidence" value="ECO:0007669"/>
    <property type="project" value="TreeGrafter"/>
</dbReference>
<comment type="catalytic activity">
    <reaction evidence="9">
        <text>Couples ATP hydrolysis with the unwinding of duplex DNA by translocating in the 3'-5' direction.</text>
        <dbReference type="EC" id="5.6.2.4"/>
    </reaction>
</comment>
<dbReference type="PANTHER" id="PTHR13710:SF105">
    <property type="entry name" value="ATP-DEPENDENT DNA HELICASE Q1"/>
    <property type="match status" value="1"/>
</dbReference>
<evidence type="ECO:0000259" key="12">
    <source>
        <dbReference type="PROSITE" id="PS51194"/>
    </source>
</evidence>
<dbReference type="FunFam" id="3.40.50.300:FF:001389">
    <property type="entry name" value="ATP-dependent DNA helicase RecQ"/>
    <property type="match status" value="1"/>
</dbReference>
<protein>
    <recommendedName>
        <fullName evidence="10">DNA 3'-5' helicase</fullName>
        <ecNumber evidence="10">5.6.2.4</ecNumber>
    </recommendedName>
</protein>
<feature type="domain" description="Helicase C-terminal" evidence="12">
    <location>
        <begin position="221"/>
        <end position="371"/>
    </location>
</feature>
<dbReference type="InterPro" id="IPR004589">
    <property type="entry name" value="DNA_helicase_ATP-dep_RecQ"/>
</dbReference>
<dbReference type="GO" id="GO:0046872">
    <property type="term" value="F:metal ion binding"/>
    <property type="evidence" value="ECO:0007669"/>
    <property type="project" value="UniProtKB-KW"/>
</dbReference>
<dbReference type="Pfam" id="PF00270">
    <property type="entry name" value="DEAD"/>
    <property type="match status" value="1"/>
</dbReference>
<keyword evidence="3" id="KW-0547">Nucleotide-binding</keyword>
<dbReference type="GO" id="GO:0016787">
    <property type="term" value="F:hydrolase activity"/>
    <property type="evidence" value="ECO:0007669"/>
    <property type="project" value="UniProtKB-KW"/>
</dbReference>
<dbReference type="GO" id="GO:0005524">
    <property type="term" value="F:ATP binding"/>
    <property type="evidence" value="ECO:0007669"/>
    <property type="project" value="UniProtKB-KW"/>
</dbReference>
<dbReference type="AlphaFoldDB" id="A0A3B0SHX5"/>
<dbReference type="Pfam" id="PF00271">
    <property type="entry name" value="Helicase_C"/>
    <property type="match status" value="1"/>
</dbReference>
<keyword evidence="2" id="KW-0479">Metal-binding</keyword>
<evidence type="ECO:0000256" key="8">
    <source>
        <dbReference type="ARBA" id="ARBA00023235"/>
    </source>
</evidence>
<dbReference type="EC" id="5.6.2.4" evidence="10"/>
<evidence type="ECO:0000256" key="2">
    <source>
        <dbReference type="ARBA" id="ARBA00022723"/>
    </source>
</evidence>
<dbReference type="Gene3D" id="3.40.50.300">
    <property type="entry name" value="P-loop containing nucleotide triphosphate hydrolases"/>
    <property type="match status" value="2"/>
</dbReference>
<name>A0A3B0SHX5_9ZZZZ</name>
<evidence type="ECO:0000256" key="10">
    <source>
        <dbReference type="ARBA" id="ARBA00034808"/>
    </source>
</evidence>
<keyword evidence="6" id="KW-0067">ATP-binding</keyword>
<evidence type="ECO:0000256" key="5">
    <source>
        <dbReference type="ARBA" id="ARBA00022806"/>
    </source>
</evidence>
<dbReference type="PANTHER" id="PTHR13710">
    <property type="entry name" value="DNA HELICASE RECQ FAMILY MEMBER"/>
    <property type="match status" value="1"/>
</dbReference>
<dbReference type="CDD" id="cd17920">
    <property type="entry name" value="DEXHc_RecQ"/>
    <property type="match status" value="1"/>
</dbReference>
<evidence type="ECO:0000256" key="3">
    <source>
        <dbReference type="ARBA" id="ARBA00022741"/>
    </source>
</evidence>
<dbReference type="InterPro" id="IPR014001">
    <property type="entry name" value="Helicase_ATP-bd"/>
</dbReference>
<proteinExistence type="inferred from homology"/>
<dbReference type="SUPFAM" id="SSF52540">
    <property type="entry name" value="P-loop containing nucleoside triphosphate hydrolases"/>
    <property type="match status" value="1"/>
</dbReference>
<dbReference type="SMART" id="SM00490">
    <property type="entry name" value="HELICc"/>
    <property type="match status" value="1"/>
</dbReference>
<accession>A0A3B0SHX5</accession>
<dbReference type="GO" id="GO:0009378">
    <property type="term" value="F:four-way junction helicase activity"/>
    <property type="evidence" value="ECO:0007669"/>
    <property type="project" value="TreeGrafter"/>
</dbReference>
<dbReference type="SMART" id="SM00487">
    <property type="entry name" value="DEXDc"/>
    <property type="match status" value="1"/>
</dbReference>
<feature type="domain" description="Helicase ATP-binding" evidence="11">
    <location>
        <begin position="33"/>
        <end position="201"/>
    </location>
</feature>
<dbReference type="GO" id="GO:0030894">
    <property type="term" value="C:replisome"/>
    <property type="evidence" value="ECO:0007669"/>
    <property type="project" value="TreeGrafter"/>
</dbReference>
<dbReference type="InterPro" id="IPR011545">
    <property type="entry name" value="DEAD/DEAH_box_helicase_dom"/>
</dbReference>
<dbReference type="InterPro" id="IPR032284">
    <property type="entry name" value="RecQ_Zn-bd"/>
</dbReference>
<evidence type="ECO:0000313" key="13">
    <source>
        <dbReference type="EMBL" id="VAW04958.1"/>
    </source>
</evidence>
<evidence type="ECO:0000256" key="7">
    <source>
        <dbReference type="ARBA" id="ARBA00023125"/>
    </source>
</evidence>
<evidence type="ECO:0000256" key="9">
    <source>
        <dbReference type="ARBA" id="ARBA00034617"/>
    </source>
</evidence>
<dbReference type="PROSITE" id="PS51192">
    <property type="entry name" value="HELICASE_ATP_BIND_1"/>
    <property type="match status" value="1"/>
</dbReference>
<evidence type="ECO:0000259" key="11">
    <source>
        <dbReference type="PROSITE" id="PS51192"/>
    </source>
</evidence>
<feature type="non-terminal residue" evidence="13">
    <location>
        <position position="394"/>
    </location>
</feature>
<dbReference type="NCBIfam" id="TIGR00614">
    <property type="entry name" value="recQ_fam"/>
    <property type="match status" value="1"/>
</dbReference>
<dbReference type="GO" id="GO:0043590">
    <property type="term" value="C:bacterial nucleoid"/>
    <property type="evidence" value="ECO:0007669"/>
    <property type="project" value="TreeGrafter"/>
</dbReference>
<comment type="similarity">
    <text evidence="1">Belongs to the helicase family. RecQ subfamily.</text>
</comment>
<dbReference type="InterPro" id="IPR001650">
    <property type="entry name" value="Helicase_C-like"/>
</dbReference>
<evidence type="ECO:0000256" key="6">
    <source>
        <dbReference type="ARBA" id="ARBA00022840"/>
    </source>
</evidence>
<keyword evidence="8" id="KW-0413">Isomerase</keyword>
<dbReference type="GO" id="GO:0006310">
    <property type="term" value="P:DNA recombination"/>
    <property type="evidence" value="ECO:0007669"/>
    <property type="project" value="InterPro"/>
</dbReference>
<keyword evidence="5 13" id="KW-0347">Helicase</keyword>
<organism evidence="13">
    <name type="scientific">hydrothermal vent metagenome</name>
    <dbReference type="NCBI Taxonomy" id="652676"/>
    <lineage>
        <taxon>unclassified sequences</taxon>
        <taxon>metagenomes</taxon>
        <taxon>ecological metagenomes</taxon>
    </lineage>
</organism>